<accession>A0AA88XNY8</accession>
<keyword evidence="2" id="KW-1185">Reference proteome</keyword>
<reference evidence="1" key="1">
    <citation type="submission" date="2019-08" db="EMBL/GenBank/DDBJ databases">
        <title>The improved chromosome-level genome for the pearl oyster Pinctada fucata martensii using PacBio sequencing and Hi-C.</title>
        <authorList>
            <person name="Zheng Z."/>
        </authorList>
    </citation>
    <scope>NUCLEOTIDE SEQUENCE</scope>
    <source>
        <strain evidence="1">ZZ-2019</strain>
        <tissue evidence="1">Adductor muscle</tissue>
    </source>
</reference>
<protein>
    <submittedName>
        <fullName evidence="1">Uncharacterized protein</fullName>
    </submittedName>
</protein>
<proteinExistence type="predicted"/>
<comment type="caution">
    <text evidence="1">The sequence shown here is derived from an EMBL/GenBank/DDBJ whole genome shotgun (WGS) entry which is preliminary data.</text>
</comment>
<evidence type="ECO:0000313" key="2">
    <source>
        <dbReference type="Proteomes" id="UP001186944"/>
    </source>
</evidence>
<sequence length="141" mass="15460">MWPQGQSADAVLALGLGKMDEFNKDSCEFRLAIKSAEFDILSAMLANGNLNDATWGRGVLAKYIVALRTACVDVAMFHNNNNLLTMLETQYNTYKNYYDGDRRALSWYALARCTAGEAVGSDIITRLTATPGTYSMGVGKL</sequence>
<dbReference type="EMBL" id="VSWD01000010">
    <property type="protein sequence ID" value="KAK3089075.1"/>
    <property type="molecule type" value="Genomic_DNA"/>
</dbReference>
<gene>
    <name evidence="1" type="ORF">FSP39_000574</name>
</gene>
<name>A0AA88XNY8_PINIB</name>
<evidence type="ECO:0000313" key="1">
    <source>
        <dbReference type="EMBL" id="KAK3089075.1"/>
    </source>
</evidence>
<dbReference type="Gene3D" id="1.50.10.20">
    <property type="match status" value="1"/>
</dbReference>
<dbReference type="Proteomes" id="UP001186944">
    <property type="component" value="Unassembled WGS sequence"/>
</dbReference>
<dbReference type="AlphaFoldDB" id="A0AA88XNY8"/>
<organism evidence="1 2">
    <name type="scientific">Pinctada imbricata</name>
    <name type="common">Atlantic pearl-oyster</name>
    <name type="synonym">Pinctada martensii</name>
    <dbReference type="NCBI Taxonomy" id="66713"/>
    <lineage>
        <taxon>Eukaryota</taxon>
        <taxon>Metazoa</taxon>
        <taxon>Spiralia</taxon>
        <taxon>Lophotrochozoa</taxon>
        <taxon>Mollusca</taxon>
        <taxon>Bivalvia</taxon>
        <taxon>Autobranchia</taxon>
        <taxon>Pteriomorphia</taxon>
        <taxon>Pterioida</taxon>
        <taxon>Pterioidea</taxon>
        <taxon>Pteriidae</taxon>
        <taxon>Pinctada</taxon>
    </lineage>
</organism>